<evidence type="ECO:0000256" key="1">
    <source>
        <dbReference type="ARBA" id="ARBA00023015"/>
    </source>
</evidence>
<evidence type="ECO:0000256" key="3">
    <source>
        <dbReference type="ARBA" id="ARBA00023163"/>
    </source>
</evidence>
<evidence type="ECO:0000256" key="2">
    <source>
        <dbReference type="ARBA" id="ARBA00023125"/>
    </source>
</evidence>
<dbReference type="PATRIC" id="fig|935700.4.peg.7"/>
<organism evidence="5 6">
    <name type="scientific">Jannaschia aquimarina</name>
    <dbReference type="NCBI Taxonomy" id="935700"/>
    <lineage>
        <taxon>Bacteria</taxon>
        <taxon>Pseudomonadati</taxon>
        <taxon>Pseudomonadota</taxon>
        <taxon>Alphaproteobacteria</taxon>
        <taxon>Rhodobacterales</taxon>
        <taxon>Roseobacteraceae</taxon>
        <taxon>Jannaschia</taxon>
    </lineage>
</organism>
<reference evidence="5 6" key="1">
    <citation type="submission" date="2015-02" db="EMBL/GenBank/DDBJ databases">
        <title>Genome Sequence of Jannaschia aquimarina DSM28248, a member of the Roseobacter clade.</title>
        <authorList>
            <person name="Voget S."/>
            <person name="Daniel R."/>
        </authorList>
    </citation>
    <scope>NUCLEOTIDE SEQUENCE [LARGE SCALE GENOMIC DNA]</scope>
    <source>
        <strain evidence="5 6">GSW-M26</strain>
    </source>
</reference>
<dbReference type="Pfam" id="PF12833">
    <property type="entry name" value="HTH_18"/>
    <property type="match status" value="1"/>
</dbReference>
<keyword evidence="6" id="KW-1185">Reference proteome</keyword>
<sequence length="295" mass="31960">MSAEAHVFDTPEGASRHTIGPDGVSLDLLGLTVMAMPPGLVQAKMVDLNPMLNIAPYAGRPADLREAIIDGTRQTPSRVPDLPFMVHAAAETLEFDATNYGWECLVEVDETKLSALDSEATDGEARFLSPLFVGHDARLVQLAAMSIEHMRAATDGAAPDRLYVEGLAIAMTARAFSVMNGMRPVSTRGTDARIARALDYAEAHLSEDLSVAHLAAVAGMSPSWFAQSFRAVVGKPVHAHIRERRLERARILLGRRALPIQQIAHACGFSDQAHLTRTFKARFGTTPARARKEMA</sequence>
<accession>A0A0D1CTW1</accession>
<dbReference type="InterPro" id="IPR009057">
    <property type="entry name" value="Homeodomain-like_sf"/>
</dbReference>
<dbReference type="Proteomes" id="UP000032232">
    <property type="component" value="Unassembled WGS sequence"/>
</dbReference>
<dbReference type="GO" id="GO:0043565">
    <property type="term" value="F:sequence-specific DNA binding"/>
    <property type="evidence" value="ECO:0007669"/>
    <property type="project" value="InterPro"/>
</dbReference>
<dbReference type="PROSITE" id="PS00041">
    <property type="entry name" value="HTH_ARAC_FAMILY_1"/>
    <property type="match status" value="1"/>
</dbReference>
<dbReference type="SUPFAM" id="SSF46689">
    <property type="entry name" value="Homeodomain-like"/>
    <property type="match status" value="2"/>
</dbReference>
<dbReference type="OrthoDB" id="9783876at2"/>
<dbReference type="Gene3D" id="1.10.10.60">
    <property type="entry name" value="Homeodomain-like"/>
    <property type="match status" value="1"/>
</dbReference>
<dbReference type="InterPro" id="IPR018060">
    <property type="entry name" value="HTH_AraC"/>
</dbReference>
<gene>
    <name evidence="5" type="primary">btr_2</name>
    <name evidence="5" type="ORF">jaqu_00070</name>
</gene>
<dbReference type="PROSITE" id="PS01124">
    <property type="entry name" value="HTH_ARAC_FAMILY_2"/>
    <property type="match status" value="1"/>
</dbReference>
<dbReference type="RefSeq" id="WP_052500659.1">
    <property type="nucleotide sequence ID" value="NZ_FZPF01000002.1"/>
</dbReference>
<dbReference type="AlphaFoldDB" id="A0A0D1CTW1"/>
<evidence type="ECO:0000313" key="6">
    <source>
        <dbReference type="Proteomes" id="UP000032232"/>
    </source>
</evidence>
<evidence type="ECO:0000313" key="5">
    <source>
        <dbReference type="EMBL" id="KIT18207.1"/>
    </source>
</evidence>
<dbReference type="GO" id="GO:0003700">
    <property type="term" value="F:DNA-binding transcription factor activity"/>
    <property type="evidence" value="ECO:0007669"/>
    <property type="project" value="InterPro"/>
</dbReference>
<comment type="caution">
    <text evidence="5">The sequence shown here is derived from an EMBL/GenBank/DDBJ whole genome shotgun (WGS) entry which is preliminary data.</text>
</comment>
<feature type="domain" description="HTH araC/xylS-type" evidence="4">
    <location>
        <begin position="195"/>
        <end position="293"/>
    </location>
</feature>
<dbReference type="InterPro" id="IPR050204">
    <property type="entry name" value="AraC_XylS_family_regulators"/>
</dbReference>
<proteinExistence type="predicted"/>
<protein>
    <submittedName>
        <fullName evidence="5">Btr_2 protein</fullName>
    </submittedName>
</protein>
<name>A0A0D1CTW1_9RHOB</name>
<evidence type="ECO:0000259" key="4">
    <source>
        <dbReference type="PROSITE" id="PS01124"/>
    </source>
</evidence>
<dbReference type="STRING" id="935700.jaqu_00070"/>
<keyword evidence="3" id="KW-0804">Transcription</keyword>
<keyword evidence="2" id="KW-0238">DNA-binding</keyword>
<dbReference type="SMART" id="SM00342">
    <property type="entry name" value="HTH_ARAC"/>
    <property type="match status" value="1"/>
</dbReference>
<keyword evidence="1" id="KW-0805">Transcription regulation</keyword>
<dbReference type="InterPro" id="IPR018062">
    <property type="entry name" value="HTH_AraC-typ_CS"/>
</dbReference>
<dbReference type="EMBL" id="JYFE01000001">
    <property type="protein sequence ID" value="KIT18207.1"/>
    <property type="molecule type" value="Genomic_DNA"/>
</dbReference>
<dbReference type="PANTHER" id="PTHR46796">
    <property type="entry name" value="HTH-TYPE TRANSCRIPTIONAL ACTIVATOR RHAS-RELATED"/>
    <property type="match status" value="1"/>
</dbReference>